<comment type="caution">
    <text evidence="2">The sequence shown here is derived from an EMBL/GenBank/DDBJ whole genome shotgun (WGS) entry which is preliminary data.</text>
</comment>
<evidence type="ECO:0000313" key="2">
    <source>
        <dbReference type="EMBL" id="KKS43090.1"/>
    </source>
</evidence>
<proteinExistence type="predicted"/>
<evidence type="ECO:0000313" key="3">
    <source>
        <dbReference type="Proteomes" id="UP000034875"/>
    </source>
</evidence>
<dbReference type="SUPFAM" id="SSF143011">
    <property type="entry name" value="RelE-like"/>
    <property type="match status" value="1"/>
</dbReference>
<protein>
    <submittedName>
        <fullName evidence="2">Plasmid stabilization system</fullName>
    </submittedName>
</protein>
<dbReference type="Pfam" id="PF15738">
    <property type="entry name" value="YafQ_toxin"/>
    <property type="match status" value="1"/>
</dbReference>
<organism evidence="2 3">
    <name type="scientific">candidate division CPR1 bacterium GW2011_GWA2_42_17</name>
    <dbReference type="NCBI Taxonomy" id="1618341"/>
    <lineage>
        <taxon>Bacteria</taxon>
        <taxon>candidate division CPR1</taxon>
    </lineage>
</organism>
<evidence type="ECO:0000256" key="1">
    <source>
        <dbReference type="ARBA" id="ARBA00022649"/>
    </source>
</evidence>
<accession>A0A0G0Z2X5</accession>
<dbReference type="NCBIfam" id="TIGR02385">
    <property type="entry name" value="RelE_StbE"/>
    <property type="match status" value="1"/>
</dbReference>
<reference evidence="2 3" key="1">
    <citation type="journal article" date="2015" name="Nature">
        <title>rRNA introns, odd ribosomes, and small enigmatic genomes across a large radiation of phyla.</title>
        <authorList>
            <person name="Brown C.T."/>
            <person name="Hug L.A."/>
            <person name="Thomas B.C."/>
            <person name="Sharon I."/>
            <person name="Castelle C.J."/>
            <person name="Singh A."/>
            <person name="Wilkins M.J."/>
            <person name="Williams K.H."/>
            <person name="Banfield J.F."/>
        </authorList>
    </citation>
    <scope>NUCLEOTIDE SEQUENCE [LARGE SCALE GENOMIC DNA]</scope>
</reference>
<gene>
    <name evidence="2" type="ORF">UV05_C0033G0002</name>
</gene>
<dbReference type="AlphaFoldDB" id="A0A0G0Z2X5"/>
<name>A0A0G0Z2X5_9BACT</name>
<dbReference type="Gene3D" id="3.30.2310.20">
    <property type="entry name" value="RelE-like"/>
    <property type="match status" value="1"/>
</dbReference>
<dbReference type="InterPro" id="IPR004386">
    <property type="entry name" value="Toxin_YafQ-like"/>
</dbReference>
<dbReference type="Proteomes" id="UP000034875">
    <property type="component" value="Unassembled WGS sequence"/>
</dbReference>
<dbReference type="EMBL" id="LCCZ01000033">
    <property type="protein sequence ID" value="KKS43090.1"/>
    <property type="molecule type" value="Genomic_DNA"/>
</dbReference>
<dbReference type="InterPro" id="IPR035093">
    <property type="entry name" value="RelE/ParE_toxin_dom_sf"/>
</dbReference>
<dbReference type="InterPro" id="IPR007712">
    <property type="entry name" value="RelE/ParE_toxin"/>
</dbReference>
<sequence>MIKLDFSTDFRRDYKDLITEDLQGDETRELVDQALFRFSRNPSDTRLSNHALSGKLYGFWSFSVTDDLRIVYRWKGKNLVQLLAFGPHQKVYGIHAFSTGT</sequence>
<keyword evidence="1" id="KW-1277">Toxin-antitoxin system</keyword>